<dbReference type="SUPFAM" id="SSF55781">
    <property type="entry name" value="GAF domain-like"/>
    <property type="match status" value="1"/>
</dbReference>
<dbReference type="InterPro" id="IPR000614">
    <property type="entry name" value="FRMsr_CS"/>
</dbReference>
<comment type="similarity">
    <text evidence="1">Belongs to the free Met sulfoxide reductase family.</text>
</comment>
<dbReference type="InterPro" id="IPR029016">
    <property type="entry name" value="GAF-like_dom_sf"/>
</dbReference>
<organism evidence="3">
    <name type="scientific">uncultured Gemmatimonadota bacterium</name>
    <dbReference type="NCBI Taxonomy" id="203437"/>
    <lineage>
        <taxon>Bacteria</taxon>
        <taxon>Pseudomonadati</taxon>
        <taxon>Gemmatimonadota</taxon>
        <taxon>environmental samples</taxon>
    </lineage>
</organism>
<dbReference type="PANTHER" id="PTHR21021">
    <property type="entry name" value="GAF/PUTATIVE CYTOSKELETAL PROTEIN"/>
    <property type="match status" value="1"/>
</dbReference>
<dbReference type="PROSITE" id="PS01320">
    <property type="entry name" value="UPF0067"/>
    <property type="match status" value="1"/>
</dbReference>
<sequence>MRSSIHDLAVAHRRLAPMRGVGVCGRILGTPGTRGSKHTNTDRGSRMAEYTLVADKTGELRLDASAKEERYAEVAQQIEAVLEGEPDLVAAMVTVVCLLHNALPYYFWTGFYRRVGPTRLLVGPYQGTLGCLAIEFGRGVCGTAAERRETVIVPDVHAFPGHIACDSASASEIVLPVFDARGELVAVFDVDSTIPAAFDEVDQRWLEQILGMLREKEVRPIVWAG</sequence>
<evidence type="ECO:0000259" key="2">
    <source>
        <dbReference type="Pfam" id="PF13185"/>
    </source>
</evidence>
<evidence type="ECO:0000256" key="1">
    <source>
        <dbReference type="ARBA" id="ARBA00038454"/>
    </source>
</evidence>
<dbReference type="InterPro" id="IPR051330">
    <property type="entry name" value="Phosphatase_reg/MetRdx"/>
</dbReference>
<accession>A0A6J4K9S5</accession>
<gene>
    <name evidence="3" type="ORF">AVDCRST_MAG89-361</name>
</gene>
<dbReference type="Pfam" id="PF13185">
    <property type="entry name" value="GAF_2"/>
    <property type="match status" value="1"/>
</dbReference>
<dbReference type="FunFam" id="3.30.450.40:FF:000008">
    <property type="entry name" value="GAF domain-containing proteins"/>
    <property type="match status" value="1"/>
</dbReference>
<dbReference type="AlphaFoldDB" id="A0A6J4K9S5"/>
<protein>
    <submittedName>
        <fullName evidence="3">Free methionine-(R)-sulfoxide reductase, contains GAF domain</fullName>
    </submittedName>
</protein>
<dbReference type="PANTHER" id="PTHR21021:SF15">
    <property type="entry name" value="FREE METHIONINE-R-SULFOXIDE REDUCTASE"/>
    <property type="match status" value="1"/>
</dbReference>
<reference evidence="3" key="1">
    <citation type="submission" date="2020-02" db="EMBL/GenBank/DDBJ databases">
        <authorList>
            <person name="Meier V. D."/>
        </authorList>
    </citation>
    <scope>NUCLEOTIDE SEQUENCE</scope>
    <source>
        <strain evidence="3">AVDCRST_MAG89</strain>
    </source>
</reference>
<feature type="domain" description="GAF" evidence="2">
    <location>
        <begin position="125"/>
        <end position="209"/>
    </location>
</feature>
<proteinExistence type="inferred from homology"/>
<dbReference type="GO" id="GO:0005829">
    <property type="term" value="C:cytosol"/>
    <property type="evidence" value="ECO:0007669"/>
    <property type="project" value="TreeGrafter"/>
</dbReference>
<dbReference type="Gene3D" id="3.30.450.40">
    <property type="match status" value="1"/>
</dbReference>
<name>A0A6J4K9S5_9BACT</name>
<evidence type="ECO:0000313" key="3">
    <source>
        <dbReference type="EMBL" id="CAA9299525.1"/>
    </source>
</evidence>
<dbReference type="GO" id="GO:0033745">
    <property type="term" value="F:L-methionine-(R)-S-oxide reductase activity"/>
    <property type="evidence" value="ECO:0007669"/>
    <property type="project" value="TreeGrafter"/>
</dbReference>
<dbReference type="InterPro" id="IPR003018">
    <property type="entry name" value="GAF"/>
</dbReference>
<dbReference type="EMBL" id="CADCTV010000083">
    <property type="protein sequence ID" value="CAA9299525.1"/>
    <property type="molecule type" value="Genomic_DNA"/>
</dbReference>